<accession>A0AAD9IRV7</accession>
<proteinExistence type="predicted"/>
<reference evidence="1" key="1">
    <citation type="journal article" date="2023" name="Mol. Biol. Evol.">
        <title>Third-Generation Sequencing Reveals the Adaptive Role of the Epigenome in Three Deep-Sea Polychaetes.</title>
        <authorList>
            <person name="Perez M."/>
            <person name="Aroh O."/>
            <person name="Sun Y."/>
            <person name="Lan Y."/>
            <person name="Juniper S.K."/>
            <person name="Young C.R."/>
            <person name="Angers B."/>
            <person name="Qian P.Y."/>
        </authorList>
    </citation>
    <scope>NUCLEOTIDE SEQUENCE</scope>
    <source>
        <strain evidence="1">P08H-3</strain>
    </source>
</reference>
<evidence type="ECO:0000313" key="1">
    <source>
        <dbReference type="EMBL" id="KAK2139842.1"/>
    </source>
</evidence>
<sequence length="32" mass="3510">MRTECLNSRYAYDQPLPVAKLVSLIGSSILGN</sequence>
<name>A0AAD9IRV7_9ANNE</name>
<dbReference type="Proteomes" id="UP001208570">
    <property type="component" value="Unassembled WGS sequence"/>
</dbReference>
<dbReference type="EMBL" id="JAODUP010001587">
    <property type="protein sequence ID" value="KAK2139842.1"/>
    <property type="molecule type" value="Genomic_DNA"/>
</dbReference>
<protein>
    <submittedName>
        <fullName evidence="1">Uncharacterized protein</fullName>
    </submittedName>
</protein>
<comment type="caution">
    <text evidence="1">The sequence shown here is derived from an EMBL/GenBank/DDBJ whole genome shotgun (WGS) entry which is preliminary data.</text>
</comment>
<dbReference type="AlphaFoldDB" id="A0AAD9IRV7"/>
<organism evidence="1 2">
    <name type="scientific">Paralvinella palmiformis</name>
    <dbReference type="NCBI Taxonomy" id="53620"/>
    <lineage>
        <taxon>Eukaryota</taxon>
        <taxon>Metazoa</taxon>
        <taxon>Spiralia</taxon>
        <taxon>Lophotrochozoa</taxon>
        <taxon>Annelida</taxon>
        <taxon>Polychaeta</taxon>
        <taxon>Sedentaria</taxon>
        <taxon>Canalipalpata</taxon>
        <taxon>Terebellida</taxon>
        <taxon>Terebelliformia</taxon>
        <taxon>Alvinellidae</taxon>
        <taxon>Paralvinella</taxon>
    </lineage>
</organism>
<keyword evidence="2" id="KW-1185">Reference proteome</keyword>
<evidence type="ECO:0000313" key="2">
    <source>
        <dbReference type="Proteomes" id="UP001208570"/>
    </source>
</evidence>
<gene>
    <name evidence="1" type="ORF">LSH36_1585g00000</name>
</gene>